<feature type="compositionally biased region" description="Basic residues" evidence="1">
    <location>
        <begin position="51"/>
        <end position="61"/>
    </location>
</feature>
<feature type="compositionally biased region" description="Basic residues" evidence="1">
    <location>
        <begin position="1"/>
        <end position="10"/>
    </location>
</feature>
<evidence type="ECO:0000313" key="3">
    <source>
        <dbReference type="Proteomes" id="UP000623010"/>
    </source>
</evidence>
<protein>
    <submittedName>
        <fullName evidence="2">Uncharacterized protein</fullName>
    </submittedName>
</protein>
<proteinExistence type="predicted"/>
<evidence type="ECO:0000256" key="1">
    <source>
        <dbReference type="SAM" id="MobiDB-lite"/>
    </source>
</evidence>
<reference evidence="2" key="2">
    <citation type="submission" date="2020-09" db="EMBL/GenBank/DDBJ databases">
        <authorList>
            <person name="Sun Q."/>
            <person name="Ohkuma M."/>
        </authorList>
    </citation>
    <scope>NUCLEOTIDE SEQUENCE</scope>
    <source>
        <strain evidence="2">JCM 5016</strain>
    </source>
</reference>
<comment type="caution">
    <text evidence="2">The sequence shown here is derived from an EMBL/GenBank/DDBJ whole genome shotgun (WGS) entry which is preliminary data.</text>
</comment>
<dbReference type="Proteomes" id="UP000623010">
    <property type="component" value="Unassembled WGS sequence"/>
</dbReference>
<reference evidence="2" key="1">
    <citation type="journal article" date="2014" name="Int. J. Syst. Evol. Microbiol.">
        <title>Complete genome sequence of Corynebacterium casei LMG S-19264T (=DSM 44701T), isolated from a smear-ripened cheese.</title>
        <authorList>
            <consortium name="US DOE Joint Genome Institute (JGI-PGF)"/>
            <person name="Walter F."/>
            <person name="Albersmeier A."/>
            <person name="Kalinowski J."/>
            <person name="Ruckert C."/>
        </authorList>
    </citation>
    <scope>NUCLEOTIDE SEQUENCE</scope>
    <source>
        <strain evidence="2">JCM 5016</strain>
    </source>
</reference>
<feature type="region of interest" description="Disordered" evidence="1">
    <location>
        <begin position="1"/>
        <end position="61"/>
    </location>
</feature>
<feature type="compositionally biased region" description="Acidic residues" evidence="1">
    <location>
        <begin position="28"/>
        <end position="42"/>
    </location>
</feature>
<sequence>MRRHPRHHLTRKEGAAVMLRRYHRTEPDDADSAPDTGPDDTDAPQADKPAGRSRSRAKKEG</sequence>
<organism evidence="2 3">
    <name type="scientific">Streptomyces echinoruber</name>
    <dbReference type="NCBI Taxonomy" id="68898"/>
    <lineage>
        <taxon>Bacteria</taxon>
        <taxon>Bacillati</taxon>
        <taxon>Actinomycetota</taxon>
        <taxon>Actinomycetes</taxon>
        <taxon>Kitasatosporales</taxon>
        <taxon>Streptomycetaceae</taxon>
        <taxon>Streptomyces</taxon>
    </lineage>
</organism>
<dbReference type="EMBL" id="BMWH01000065">
    <property type="protein sequence ID" value="GHA19400.1"/>
    <property type="molecule type" value="Genomic_DNA"/>
</dbReference>
<gene>
    <name evidence="2" type="ORF">GCM10010389_66330</name>
</gene>
<dbReference type="AlphaFoldDB" id="A0A918S0G4"/>
<accession>A0A918S0G4</accession>
<keyword evidence="3" id="KW-1185">Reference proteome</keyword>
<name>A0A918S0G4_9ACTN</name>
<evidence type="ECO:0000313" key="2">
    <source>
        <dbReference type="EMBL" id="GHA19400.1"/>
    </source>
</evidence>